<dbReference type="PANTHER" id="PTHR20857:SF23">
    <property type="entry name" value="THIAMINE BIOSYNTHETIC BIFUNCTIONAL ENZYME"/>
    <property type="match status" value="1"/>
</dbReference>
<gene>
    <name evidence="11" type="ORF">ASZ90_007240</name>
</gene>
<evidence type="ECO:0000256" key="6">
    <source>
        <dbReference type="ARBA" id="ARBA00022977"/>
    </source>
</evidence>
<accession>A0A0W8FQ65</accession>
<dbReference type="FunFam" id="3.20.20.70:FF:000096">
    <property type="entry name" value="Thiamine-phosphate synthase"/>
    <property type="match status" value="1"/>
</dbReference>
<keyword evidence="6" id="KW-0784">Thiamine biosynthesis</keyword>
<keyword evidence="5" id="KW-0460">Magnesium</keyword>
<evidence type="ECO:0000256" key="7">
    <source>
        <dbReference type="ARBA" id="ARBA00047334"/>
    </source>
</evidence>
<dbReference type="NCBIfam" id="TIGR00693">
    <property type="entry name" value="thiE"/>
    <property type="match status" value="1"/>
</dbReference>
<proteinExistence type="inferred from homology"/>
<keyword evidence="4" id="KW-0479">Metal-binding</keyword>
<evidence type="ECO:0000259" key="10">
    <source>
        <dbReference type="Pfam" id="PF02581"/>
    </source>
</evidence>
<protein>
    <recommendedName>
        <fullName evidence="2">thiamine phosphate synthase</fullName>
        <ecNumber evidence="2">2.5.1.3</ecNumber>
    </recommendedName>
</protein>
<evidence type="ECO:0000256" key="2">
    <source>
        <dbReference type="ARBA" id="ARBA00012830"/>
    </source>
</evidence>
<dbReference type="Gene3D" id="3.20.20.70">
    <property type="entry name" value="Aldolase class I"/>
    <property type="match status" value="1"/>
</dbReference>
<reference evidence="11" key="1">
    <citation type="journal article" date="2015" name="Proc. Natl. Acad. Sci. U.S.A.">
        <title>Networks of energetic and metabolic interactions define dynamics in microbial communities.</title>
        <authorList>
            <person name="Embree M."/>
            <person name="Liu J.K."/>
            <person name="Al-Bassam M.M."/>
            <person name="Zengler K."/>
        </authorList>
    </citation>
    <scope>NUCLEOTIDE SEQUENCE</scope>
</reference>
<dbReference type="EMBL" id="LNQE01000928">
    <property type="protein sequence ID" value="KUG22987.1"/>
    <property type="molecule type" value="Genomic_DNA"/>
</dbReference>
<dbReference type="GO" id="GO:0009228">
    <property type="term" value="P:thiamine biosynthetic process"/>
    <property type="evidence" value="ECO:0007669"/>
    <property type="project" value="UniProtKB-KW"/>
</dbReference>
<evidence type="ECO:0000256" key="9">
    <source>
        <dbReference type="ARBA" id="ARBA00047883"/>
    </source>
</evidence>
<comment type="catalytic activity">
    <reaction evidence="8">
        <text>2-(2-carboxy-4-methylthiazol-5-yl)ethyl phosphate + 4-amino-2-methyl-5-(diphosphooxymethyl)pyrimidine + 2 H(+) = thiamine phosphate + CO2 + diphosphate</text>
        <dbReference type="Rhea" id="RHEA:47848"/>
        <dbReference type="ChEBI" id="CHEBI:15378"/>
        <dbReference type="ChEBI" id="CHEBI:16526"/>
        <dbReference type="ChEBI" id="CHEBI:33019"/>
        <dbReference type="ChEBI" id="CHEBI:37575"/>
        <dbReference type="ChEBI" id="CHEBI:57841"/>
        <dbReference type="ChEBI" id="CHEBI:62890"/>
        <dbReference type="EC" id="2.5.1.3"/>
    </reaction>
</comment>
<dbReference type="InterPro" id="IPR013785">
    <property type="entry name" value="Aldolase_TIM"/>
</dbReference>
<evidence type="ECO:0000256" key="5">
    <source>
        <dbReference type="ARBA" id="ARBA00022842"/>
    </source>
</evidence>
<comment type="caution">
    <text evidence="11">The sequence shown here is derived from an EMBL/GenBank/DDBJ whole genome shotgun (WGS) entry which is preliminary data.</text>
</comment>
<dbReference type="SUPFAM" id="SSF51391">
    <property type="entry name" value="Thiamin phosphate synthase"/>
    <property type="match status" value="1"/>
</dbReference>
<dbReference type="GO" id="GO:0046872">
    <property type="term" value="F:metal ion binding"/>
    <property type="evidence" value="ECO:0007669"/>
    <property type="project" value="UniProtKB-KW"/>
</dbReference>
<dbReference type="GO" id="GO:0009229">
    <property type="term" value="P:thiamine diphosphate biosynthetic process"/>
    <property type="evidence" value="ECO:0007669"/>
    <property type="project" value="UniProtKB-UniPathway"/>
</dbReference>
<dbReference type="InterPro" id="IPR036206">
    <property type="entry name" value="ThiamineP_synth_sf"/>
</dbReference>
<dbReference type="GO" id="GO:0004789">
    <property type="term" value="F:thiamine-phosphate diphosphorylase activity"/>
    <property type="evidence" value="ECO:0007669"/>
    <property type="project" value="UniProtKB-EC"/>
</dbReference>
<comment type="catalytic activity">
    <reaction evidence="7">
        <text>4-methyl-5-(2-phosphooxyethyl)-thiazole + 4-amino-2-methyl-5-(diphosphooxymethyl)pyrimidine + H(+) = thiamine phosphate + diphosphate</text>
        <dbReference type="Rhea" id="RHEA:22328"/>
        <dbReference type="ChEBI" id="CHEBI:15378"/>
        <dbReference type="ChEBI" id="CHEBI:33019"/>
        <dbReference type="ChEBI" id="CHEBI:37575"/>
        <dbReference type="ChEBI" id="CHEBI:57841"/>
        <dbReference type="ChEBI" id="CHEBI:58296"/>
        <dbReference type="EC" id="2.5.1.3"/>
    </reaction>
</comment>
<dbReference type="InterPro" id="IPR022998">
    <property type="entry name" value="ThiamineP_synth_TenI"/>
</dbReference>
<dbReference type="InterPro" id="IPR034291">
    <property type="entry name" value="TMP_synthase"/>
</dbReference>
<evidence type="ECO:0000256" key="1">
    <source>
        <dbReference type="ARBA" id="ARBA00005165"/>
    </source>
</evidence>
<comment type="catalytic activity">
    <reaction evidence="9">
        <text>2-[(2R,5Z)-2-carboxy-4-methylthiazol-5(2H)-ylidene]ethyl phosphate + 4-amino-2-methyl-5-(diphosphooxymethyl)pyrimidine + 2 H(+) = thiamine phosphate + CO2 + diphosphate</text>
        <dbReference type="Rhea" id="RHEA:47844"/>
        <dbReference type="ChEBI" id="CHEBI:15378"/>
        <dbReference type="ChEBI" id="CHEBI:16526"/>
        <dbReference type="ChEBI" id="CHEBI:33019"/>
        <dbReference type="ChEBI" id="CHEBI:37575"/>
        <dbReference type="ChEBI" id="CHEBI:57841"/>
        <dbReference type="ChEBI" id="CHEBI:62899"/>
        <dbReference type="EC" id="2.5.1.3"/>
    </reaction>
</comment>
<comment type="pathway">
    <text evidence="1">Cofactor biosynthesis; thiamine diphosphate biosynthesis; thiamine phosphate from 4-amino-2-methyl-5-diphosphomethylpyrimidine and 4-methyl-5-(2-phosphoethyl)-thiazole: step 1/1.</text>
</comment>
<dbReference type="GO" id="GO:0005737">
    <property type="term" value="C:cytoplasm"/>
    <property type="evidence" value="ECO:0007669"/>
    <property type="project" value="TreeGrafter"/>
</dbReference>
<organism evidence="11">
    <name type="scientific">hydrocarbon metagenome</name>
    <dbReference type="NCBI Taxonomy" id="938273"/>
    <lineage>
        <taxon>unclassified sequences</taxon>
        <taxon>metagenomes</taxon>
        <taxon>ecological metagenomes</taxon>
    </lineage>
</organism>
<dbReference type="HAMAP" id="MF_00097">
    <property type="entry name" value="TMP_synthase"/>
    <property type="match status" value="1"/>
</dbReference>
<keyword evidence="3 11" id="KW-0808">Transferase</keyword>
<evidence type="ECO:0000313" key="11">
    <source>
        <dbReference type="EMBL" id="KUG22987.1"/>
    </source>
</evidence>
<dbReference type="Pfam" id="PF02581">
    <property type="entry name" value="TMP-TENI"/>
    <property type="match status" value="1"/>
</dbReference>
<dbReference type="UniPathway" id="UPA00060">
    <property type="reaction ID" value="UER00141"/>
</dbReference>
<feature type="domain" description="Thiamine phosphate synthase/TenI" evidence="10">
    <location>
        <begin position="4"/>
        <end position="185"/>
    </location>
</feature>
<dbReference type="EC" id="2.5.1.3" evidence="2"/>
<sequence>MRGLYLVTDRGLCGKRPLEEVVINAVKGGVACVQLREKEISTRLFVEEAVKIKKLLEPYKVPLIINDRLDIALACGADGVHIGQEDMPYEVVRKLMGTSAIIGLSVETWEDVVASQGLDINYIGVSPVFATPTKTDTKGTWGLDGLAKIKAFSCHPVVAIGGLNETNIREVVKAGADCVAVVSAICAADHPEAVARRLNDIIKSALCQF</sequence>
<dbReference type="CDD" id="cd00564">
    <property type="entry name" value="TMP_TenI"/>
    <property type="match status" value="1"/>
</dbReference>
<name>A0A0W8FQ65_9ZZZZ</name>
<evidence type="ECO:0000256" key="4">
    <source>
        <dbReference type="ARBA" id="ARBA00022723"/>
    </source>
</evidence>
<evidence type="ECO:0000256" key="3">
    <source>
        <dbReference type="ARBA" id="ARBA00022679"/>
    </source>
</evidence>
<dbReference type="AlphaFoldDB" id="A0A0W8FQ65"/>
<dbReference type="PANTHER" id="PTHR20857">
    <property type="entry name" value="THIAMINE-PHOSPHATE PYROPHOSPHORYLASE"/>
    <property type="match status" value="1"/>
</dbReference>
<evidence type="ECO:0000256" key="8">
    <source>
        <dbReference type="ARBA" id="ARBA00047851"/>
    </source>
</evidence>